<organism evidence="5 6">
    <name type="scientific">Cymbomonas tetramitiformis</name>
    <dbReference type="NCBI Taxonomy" id="36881"/>
    <lineage>
        <taxon>Eukaryota</taxon>
        <taxon>Viridiplantae</taxon>
        <taxon>Chlorophyta</taxon>
        <taxon>Pyramimonadophyceae</taxon>
        <taxon>Pyramimonadales</taxon>
        <taxon>Pyramimonadaceae</taxon>
        <taxon>Cymbomonas</taxon>
    </lineage>
</organism>
<reference evidence="5 6" key="1">
    <citation type="journal article" date="2015" name="Genome Biol. Evol.">
        <title>Comparative Genomics of a Bacterivorous Green Alga Reveals Evolutionary Causalities and Consequences of Phago-Mixotrophic Mode of Nutrition.</title>
        <authorList>
            <person name="Burns J.A."/>
            <person name="Paasch A."/>
            <person name="Narechania A."/>
            <person name="Kim E."/>
        </authorList>
    </citation>
    <scope>NUCLEOTIDE SEQUENCE [LARGE SCALE GENOMIC DNA]</scope>
    <source>
        <strain evidence="5 6">PLY_AMNH</strain>
    </source>
</reference>
<keyword evidence="3" id="KW-0326">Glycosidase</keyword>
<keyword evidence="6" id="KW-1185">Reference proteome</keyword>
<dbReference type="GO" id="GO:0009254">
    <property type="term" value="P:peptidoglycan turnover"/>
    <property type="evidence" value="ECO:0007669"/>
    <property type="project" value="TreeGrafter"/>
</dbReference>
<dbReference type="InterPro" id="IPR036962">
    <property type="entry name" value="Glyco_hydro_3_N_sf"/>
</dbReference>
<protein>
    <recommendedName>
        <fullName evidence="4">Glycoside hydrolase family 3 N-terminal domain-containing protein</fullName>
    </recommendedName>
</protein>
<dbReference type="InterPro" id="IPR050226">
    <property type="entry name" value="NagZ_Beta-hexosaminidase"/>
</dbReference>
<evidence type="ECO:0000256" key="2">
    <source>
        <dbReference type="ARBA" id="ARBA00022801"/>
    </source>
</evidence>
<keyword evidence="2" id="KW-0378">Hydrolase</keyword>
<dbReference type="Proteomes" id="UP001190700">
    <property type="component" value="Unassembled WGS sequence"/>
</dbReference>
<dbReference type="Pfam" id="PF00933">
    <property type="entry name" value="Glyco_hydro_3"/>
    <property type="match status" value="1"/>
</dbReference>
<dbReference type="Gene3D" id="3.20.20.300">
    <property type="entry name" value="Glycoside hydrolase, family 3, N-terminal domain"/>
    <property type="match status" value="1"/>
</dbReference>
<evidence type="ECO:0000313" key="6">
    <source>
        <dbReference type="Proteomes" id="UP001190700"/>
    </source>
</evidence>
<evidence type="ECO:0000256" key="1">
    <source>
        <dbReference type="ARBA" id="ARBA00005336"/>
    </source>
</evidence>
<dbReference type="GO" id="GO:0004553">
    <property type="term" value="F:hydrolase activity, hydrolyzing O-glycosyl compounds"/>
    <property type="evidence" value="ECO:0007669"/>
    <property type="project" value="InterPro"/>
</dbReference>
<evidence type="ECO:0000259" key="4">
    <source>
        <dbReference type="Pfam" id="PF00933"/>
    </source>
</evidence>
<comment type="similarity">
    <text evidence="1">Belongs to the glycosyl hydrolase 3 family.</text>
</comment>
<sequence length="250" mass="26864">MIERGVGGIVLFGRNVENPEQVKKLCNALKKKAKNRPLLICVDQEGGRVARIGPPLSSIPPARELSKSQDAMAAASTAGQVLGRELRELNIDMNFAPVMDVDTNPANPVIGDRSFSHDPSVVSEMGSHFIHALQGKGVAACAKHFPGHGDTHLDSHLSLPTVHHSMERLEQIELEPFAAAITADVAAVMVAHIVAPAFGGEPVPASIDKEVIGYLRHTMGFQGVIATDDMEMGCSFAEMTVGWPRTVFFR</sequence>
<feature type="domain" description="Glycoside hydrolase family 3 N-terminal" evidence="4">
    <location>
        <begin position="4"/>
        <end position="236"/>
    </location>
</feature>
<comment type="caution">
    <text evidence="5">The sequence shown here is derived from an EMBL/GenBank/DDBJ whole genome shotgun (WGS) entry which is preliminary data.</text>
</comment>
<dbReference type="EMBL" id="LGRX02023008">
    <property type="protein sequence ID" value="KAK3254947.1"/>
    <property type="molecule type" value="Genomic_DNA"/>
</dbReference>
<dbReference type="InterPro" id="IPR001764">
    <property type="entry name" value="Glyco_hydro_3_N"/>
</dbReference>
<dbReference type="GO" id="GO:0005975">
    <property type="term" value="P:carbohydrate metabolic process"/>
    <property type="evidence" value="ECO:0007669"/>
    <property type="project" value="InterPro"/>
</dbReference>
<dbReference type="PANTHER" id="PTHR30480:SF16">
    <property type="entry name" value="GLYCOSIDE HYDROLASE FAMILY 3 DOMAIN PROTEIN"/>
    <property type="match status" value="1"/>
</dbReference>
<proteinExistence type="inferred from homology"/>
<dbReference type="InterPro" id="IPR017853">
    <property type="entry name" value="GH"/>
</dbReference>
<dbReference type="PANTHER" id="PTHR30480">
    <property type="entry name" value="BETA-HEXOSAMINIDASE-RELATED"/>
    <property type="match status" value="1"/>
</dbReference>
<evidence type="ECO:0000313" key="5">
    <source>
        <dbReference type="EMBL" id="KAK3254947.1"/>
    </source>
</evidence>
<name>A0AAE0F8C6_9CHLO</name>
<gene>
    <name evidence="5" type="ORF">CYMTET_35856</name>
</gene>
<evidence type="ECO:0000256" key="3">
    <source>
        <dbReference type="ARBA" id="ARBA00023295"/>
    </source>
</evidence>
<dbReference type="NCBIfam" id="NF003740">
    <property type="entry name" value="PRK05337.1"/>
    <property type="match status" value="1"/>
</dbReference>
<dbReference type="SUPFAM" id="SSF51445">
    <property type="entry name" value="(Trans)glycosidases"/>
    <property type="match status" value="1"/>
</dbReference>
<accession>A0AAE0F8C6</accession>
<dbReference type="AlphaFoldDB" id="A0AAE0F8C6"/>